<sequence>MASTMVRKSGRDVAALDINYYQPDPEHPKRSNHFDVLTNSGFMLVLATILNAKPGCFTALAGIVCSSWTVINMATSGRTTCTPLGREDREYVASANLMAARSHGYNCGSYLGLVVIFGDRKNAQS</sequence>
<evidence type="ECO:0000313" key="2">
    <source>
        <dbReference type="EMBL" id="CAL1146942.1"/>
    </source>
</evidence>
<proteinExistence type="predicted"/>
<evidence type="ECO:0000313" key="3">
    <source>
        <dbReference type="Proteomes" id="UP001152797"/>
    </source>
</evidence>
<dbReference type="EMBL" id="CAMXCT030001847">
    <property type="protein sequence ID" value="CAL4780879.1"/>
    <property type="molecule type" value="Genomic_DNA"/>
</dbReference>
<dbReference type="EMBL" id="CAMXCT020001847">
    <property type="protein sequence ID" value="CAL1146942.1"/>
    <property type="molecule type" value="Genomic_DNA"/>
</dbReference>
<dbReference type="Proteomes" id="UP001152797">
    <property type="component" value="Unassembled WGS sequence"/>
</dbReference>
<accession>A0A9P1CM37</accession>
<reference evidence="2" key="2">
    <citation type="submission" date="2024-04" db="EMBL/GenBank/DDBJ databases">
        <authorList>
            <person name="Chen Y."/>
            <person name="Shah S."/>
            <person name="Dougan E. K."/>
            <person name="Thang M."/>
            <person name="Chan C."/>
        </authorList>
    </citation>
    <scope>NUCLEOTIDE SEQUENCE [LARGE SCALE GENOMIC DNA]</scope>
</reference>
<evidence type="ECO:0000313" key="1">
    <source>
        <dbReference type="EMBL" id="CAI3993567.1"/>
    </source>
</evidence>
<name>A0A9P1CM37_9DINO</name>
<reference evidence="1" key="1">
    <citation type="submission" date="2022-10" db="EMBL/GenBank/DDBJ databases">
        <authorList>
            <person name="Chen Y."/>
            <person name="Dougan E. K."/>
            <person name="Chan C."/>
            <person name="Rhodes N."/>
            <person name="Thang M."/>
        </authorList>
    </citation>
    <scope>NUCLEOTIDE SEQUENCE</scope>
</reference>
<protein>
    <submittedName>
        <fullName evidence="1">Uncharacterized protein</fullName>
    </submittedName>
</protein>
<gene>
    <name evidence="1" type="ORF">C1SCF055_LOCUS20301</name>
</gene>
<dbReference type="EMBL" id="CAMXCT010001847">
    <property type="protein sequence ID" value="CAI3993567.1"/>
    <property type="molecule type" value="Genomic_DNA"/>
</dbReference>
<comment type="caution">
    <text evidence="1">The sequence shown here is derived from an EMBL/GenBank/DDBJ whole genome shotgun (WGS) entry which is preliminary data.</text>
</comment>
<keyword evidence="3" id="KW-1185">Reference proteome</keyword>
<organism evidence="1">
    <name type="scientific">Cladocopium goreaui</name>
    <dbReference type="NCBI Taxonomy" id="2562237"/>
    <lineage>
        <taxon>Eukaryota</taxon>
        <taxon>Sar</taxon>
        <taxon>Alveolata</taxon>
        <taxon>Dinophyceae</taxon>
        <taxon>Suessiales</taxon>
        <taxon>Symbiodiniaceae</taxon>
        <taxon>Cladocopium</taxon>
    </lineage>
</organism>
<dbReference type="AlphaFoldDB" id="A0A9P1CM37"/>